<evidence type="ECO:0000313" key="2">
    <source>
        <dbReference type="EMBL" id="MED6220222.1"/>
    </source>
</evidence>
<proteinExistence type="predicted"/>
<protein>
    <submittedName>
        <fullName evidence="2">Uncharacterized protein</fullName>
    </submittedName>
</protein>
<dbReference type="EMBL" id="JASCZI010272107">
    <property type="protein sequence ID" value="MED6220222.1"/>
    <property type="molecule type" value="Genomic_DNA"/>
</dbReference>
<dbReference type="Proteomes" id="UP001341840">
    <property type="component" value="Unassembled WGS sequence"/>
</dbReference>
<evidence type="ECO:0000256" key="1">
    <source>
        <dbReference type="SAM" id="MobiDB-lite"/>
    </source>
</evidence>
<reference evidence="2 3" key="1">
    <citation type="journal article" date="2023" name="Plants (Basel)">
        <title>Bridging the Gap: Combining Genomics and Transcriptomics Approaches to Understand Stylosanthes scabra, an Orphan Legume from the Brazilian Caatinga.</title>
        <authorList>
            <person name="Ferreira-Neto J.R.C."/>
            <person name="da Silva M.D."/>
            <person name="Binneck E."/>
            <person name="de Melo N.F."/>
            <person name="da Silva R.H."/>
            <person name="de Melo A.L.T.M."/>
            <person name="Pandolfi V."/>
            <person name="Bustamante F.O."/>
            <person name="Brasileiro-Vidal A.C."/>
            <person name="Benko-Iseppon A.M."/>
        </authorList>
    </citation>
    <scope>NUCLEOTIDE SEQUENCE [LARGE SCALE GENOMIC DNA]</scope>
    <source>
        <tissue evidence="2">Leaves</tissue>
    </source>
</reference>
<name>A0ABU6ZE31_9FABA</name>
<feature type="region of interest" description="Disordered" evidence="1">
    <location>
        <begin position="1"/>
        <end position="108"/>
    </location>
</feature>
<organism evidence="2 3">
    <name type="scientific">Stylosanthes scabra</name>
    <dbReference type="NCBI Taxonomy" id="79078"/>
    <lineage>
        <taxon>Eukaryota</taxon>
        <taxon>Viridiplantae</taxon>
        <taxon>Streptophyta</taxon>
        <taxon>Embryophyta</taxon>
        <taxon>Tracheophyta</taxon>
        <taxon>Spermatophyta</taxon>
        <taxon>Magnoliopsida</taxon>
        <taxon>eudicotyledons</taxon>
        <taxon>Gunneridae</taxon>
        <taxon>Pentapetalae</taxon>
        <taxon>rosids</taxon>
        <taxon>fabids</taxon>
        <taxon>Fabales</taxon>
        <taxon>Fabaceae</taxon>
        <taxon>Papilionoideae</taxon>
        <taxon>50 kb inversion clade</taxon>
        <taxon>dalbergioids sensu lato</taxon>
        <taxon>Dalbergieae</taxon>
        <taxon>Pterocarpus clade</taxon>
        <taxon>Stylosanthes</taxon>
    </lineage>
</organism>
<evidence type="ECO:0000313" key="3">
    <source>
        <dbReference type="Proteomes" id="UP001341840"/>
    </source>
</evidence>
<gene>
    <name evidence="2" type="ORF">PIB30_042873</name>
</gene>
<comment type="caution">
    <text evidence="2">The sequence shown here is derived from an EMBL/GenBank/DDBJ whole genome shotgun (WGS) entry which is preliminary data.</text>
</comment>
<sequence length="108" mass="12230">MTAPGARPSVSPTRSQPPDTLMTAPWSRFTDARSKCHRHDNRRTEDSGGRSTTRRDTLQEWTRPQQRVEEMSRKNNGSSLEGWQSIREEGRTSSFSNGPSLPLCNVEN</sequence>
<accession>A0ABU6ZE31</accession>
<keyword evidence="3" id="KW-1185">Reference proteome</keyword>
<feature type="compositionally biased region" description="Basic and acidic residues" evidence="1">
    <location>
        <begin position="42"/>
        <end position="58"/>
    </location>
</feature>